<sequence length="624" mass="68071">MGSYEESQEYDVILAGGGTAACIVAGRLAEADPGLSILVVEQGPNNLDDPKIVNPAMFSTHLLPDSKTAIFHKGNREEALNGREPIVPSGGVLGGGSSINFMMYTRGMLPCGVDYDSWKTEGWDSESLIPFAKKLETYHFEGPGFDKSVHGYQGPVHVSNGPYYAKNVQDDVLAGAEAAGIPEIIDLQDFKASNGFSRWAKYISPDGKRQDTAHRYVHPKMASGNYPKLKLLVEHAVSRVVFEGKRAIGIECRPSGLAGHARDIFIKARKLVVVSAGALGTPQILERSGVGRKEALEGLGIPVVSDLPGVGEDYQDHNLVAYVYKTTAGPRESLDALLGGRLDFATALKEKDPILGWNAVDFAAKIRPTEEEVAELGPEFQELWNRDFKTQTERPLMLLTAVAYCLGDPYIISDSMGSKDHHQYISVVCYTAYPYSRGNIHIVSRDPTTAPSFNTGFLSHPADVKKLIWAYKKQREILRRTDLFAAEVPLTQPKFPEGSRASVIKTHPAGGAYGSQQERRDVPPIEYTTEDDAAIEDFIRANMQTTWHSLGTCRMRPRESGGVVDRHLNVHGTEGLKIADLSICPENVAANTNNTALIVGEKAAWIIGQELGLPVSSGQPQQCK</sequence>
<dbReference type="GO" id="GO:0050660">
    <property type="term" value="F:flavin adenine dinucleotide binding"/>
    <property type="evidence" value="ECO:0007669"/>
    <property type="project" value="InterPro"/>
</dbReference>
<dbReference type="OrthoDB" id="269227at2759"/>
<keyword evidence="2" id="KW-0274">FAD</keyword>
<evidence type="ECO:0000256" key="1">
    <source>
        <dbReference type="ARBA" id="ARBA00010790"/>
    </source>
</evidence>
<dbReference type="InterPro" id="IPR036188">
    <property type="entry name" value="FAD/NAD-bd_sf"/>
</dbReference>
<dbReference type="Gene3D" id="3.30.560.10">
    <property type="entry name" value="Glucose Oxidase, domain 3"/>
    <property type="match status" value="1"/>
</dbReference>
<comment type="cofactor">
    <cofactor evidence="2">
        <name>FAD</name>
        <dbReference type="ChEBI" id="CHEBI:57692"/>
    </cofactor>
</comment>
<accession>A0A168AUV2</accession>
<feature type="binding site" evidence="2">
    <location>
        <position position="237"/>
    </location>
    <ligand>
        <name>FAD</name>
        <dbReference type="ChEBI" id="CHEBI:57692"/>
    </ligand>
</feature>
<dbReference type="EMBL" id="AZGY01000011">
    <property type="protein sequence ID" value="KZZ94388.1"/>
    <property type="molecule type" value="Genomic_DNA"/>
</dbReference>
<dbReference type="Proteomes" id="UP000078544">
    <property type="component" value="Unassembled WGS sequence"/>
</dbReference>
<organism evidence="4 5">
    <name type="scientific">Moelleriella libera RCEF 2490</name>
    <dbReference type="NCBI Taxonomy" id="1081109"/>
    <lineage>
        <taxon>Eukaryota</taxon>
        <taxon>Fungi</taxon>
        <taxon>Dikarya</taxon>
        <taxon>Ascomycota</taxon>
        <taxon>Pezizomycotina</taxon>
        <taxon>Sordariomycetes</taxon>
        <taxon>Hypocreomycetidae</taxon>
        <taxon>Hypocreales</taxon>
        <taxon>Clavicipitaceae</taxon>
        <taxon>Moelleriella</taxon>
    </lineage>
</organism>
<dbReference type="PANTHER" id="PTHR11552:SF78">
    <property type="entry name" value="GLUCOSE-METHANOL-CHOLINE OXIDOREDUCTASE N-TERMINAL DOMAIN-CONTAINING PROTEIN"/>
    <property type="match status" value="1"/>
</dbReference>
<comment type="similarity">
    <text evidence="1">Belongs to the GMC oxidoreductase family.</text>
</comment>
<dbReference type="Pfam" id="PF00732">
    <property type="entry name" value="GMC_oxred_N"/>
    <property type="match status" value="1"/>
</dbReference>
<name>A0A168AUV2_9HYPO</name>
<dbReference type="InterPro" id="IPR012132">
    <property type="entry name" value="GMC_OxRdtase"/>
</dbReference>
<comment type="caution">
    <text evidence="4">The sequence shown here is derived from an EMBL/GenBank/DDBJ whole genome shotgun (WGS) entry which is preliminary data.</text>
</comment>
<dbReference type="GO" id="GO:0016614">
    <property type="term" value="F:oxidoreductase activity, acting on CH-OH group of donors"/>
    <property type="evidence" value="ECO:0007669"/>
    <property type="project" value="InterPro"/>
</dbReference>
<dbReference type="STRING" id="1081109.A0A168AUV2"/>
<dbReference type="PROSITE" id="PS00624">
    <property type="entry name" value="GMC_OXRED_2"/>
    <property type="match status" value="1"/>
</dbReference>
<dbReference type="PANTHER" id="PTHR11552">
    <property type="entry name" value="GLUCOSE-METHANOL-CHOLINE GMC OXIDOREDUCTASE"/>
    <property type="match status" value="1"/>
</dbReference>
<reference evidence="4 5" key="1">
    <citation type="journal article" date="2016" name="Genome Biol. Evol.">
        <title>Divergent and convergent evolution of fungal pathogenicity.</title>
        <authorList>
            <person name="Shang Y."/>
            <person name="Xiao G."/>
            <person name="Zheng P."/>
            <person name="Cen K."/>
            <person name="Zhan S."/>
            <person name="Wang C."/>
        </authorList>
    </citation>
    <scope>NUCLEOTIDE SEQUENCE [LARGE SCALE GENOMIC DNA]</scope>
    <source>
        <strain evidence="4 5">RCEF 2490</strain>
    </source>
</reference>
<feature type="binding site" evidence="2">
    <location>
        <begin position="547"/>
        <end position="548"/>
    </location>
    <ligand>
        <name>FAD</name>
        <dbReference type="ChEBI" id="CHEBI:57692"/>
    </ligand>
</feature>
<dbReference type="Pfam" id="PF05199">
    <property type="entry name" value="GMC_oxred_C"/>
    <property type="match status" value="1"/>
</dbReference>
<dbReference type="SUPFAM" id="SSF51905">
    <property type="entry name" value="FAD/NAD(P)-binding domain"/>
    <property type="match status" value="1"/>
</dbReference>
<feature type="domain" description="Glucose-methanol-choline oxidoreductase N-terminal" evidence="3">
    <location>
        <begin position="277"/>
        <end position="291"/>
    </location>
</feature>
<proteinExistence type="inferred from homology"/>
<dbReference type="InterPro" id="IPR007867">
    <property type="entry name" value="GMC_OxRtase_C"/>
</dbReference>
<gene>
    <name evidence="4" type="ORF">AAL_05355</name>
</gene>
<dbReference type="PIRSF" id="PIRSF000137">
    <property type="entry name" value="Alcohol_oxidase"/>
    <property type="match status" value="1"/>
</dbReference>
<dbReference type="InterPro" id="IPR000172">
    <property type="entry name" value="GMC_OxRdtase_N"/>
</dbReference>
<evidence type="ECO:0000313" key="5">
    <source>
        <dbReference type="Proteomes" id="UP000078544"/>
    </source>
</evidence>
<dbReference type="AlphaFoldDB" id="A0A168AUV2"/>
<evidence type="ECO:0000259" key="3">
    <source>
        <dbReference type="PROSITE" id="PS00624"/>
    </source>
</evidence>
<feature type="binding site" evidence="2">
    <location>
        <position position="92"/>
    </location>
    <ligand>
        <name>FAD</name>
        <dbReference type="ChEBI" id="CHEBI:57692"/>
    </ligand>
</feature>
<dbReference type="SUPFAM" id="SSF54373">
    <property type="entry name" value="FAD-linked reductases, C-terminal domain"/>
    <property type="match status" value="1"/>
</dbReference>
<keyword evidence="2" id="KW-0285">Flavoprotein</keyword>
<dbReference type="Gene3D" id="3.50.50.60">
    <property type="entry name" value="FAD/NAD(P)-binding domain"/>
    <property type="match status" value="1"/>
</dbReference>
<evidence type="ECO:0000313" key="4">
    <source>
        <dbReference type="EMBL" id="KZZ94388.1"/>
    </source>
</evidence>
<keyword evidence="5" id="KW-1185">Reference proteome</keyword>
<evidence type="ECO:0000256" key="2">
    <source>
        <dbReference type="PIRSR" id="PIRSR000137-2"/>
    </source>
</evidence>
<protein>
    <submittedName>
        <fullName evidence="4">Alcohol dehydrogenase</fullName>
    </submittedName>
</protein>